<dbReference type="Gene3D" id="3.20.20.60">
    <property type="entry name" value="Phosphoenolpyruvate-binding domains"/>
    <property type="match status" value="1"/>
</dbReference>
<evidence type="ECO:0000256" key="12">
    <source>
        <dbReference type="PIRSR" id="PIRSR000853-1"/>
    </source>
</evidence>
<evidence type="ECO:0000256" key="4">
    <source>
        <dbReference type="ARBA" id="ARBA00020138"/>
    </source>
</evidence>
<dbReference type="InterPro" id="IPR010121">
    <property type="entry name" value="Pyruvate_phosphate_dikinase"/>
</dbReference>
<feature type="binding site" evidence="13">
    <location>
        <position position="764"/>
    </location>
    <ligand>
        <name>substrate</name>
    </ligand>
</feature>
<keyword evidence="6 14" id="KW-0479">Metal-binding</keyword>
<feature type="binding site" evidence="13">
    <location>
        <position position="743"/>
    </location>
    <ligand>
        <name>substrate</name>
    </ligand>
</feature>
<dbReference type="Proteomes" id="UP000239650">
    <property type="component" value="Unassembled WGS sequence"/>
</dbReference>
<dbReference type="InterPro" id="IPR002192">
    <property type="entry name" value="PPDK_AMP/ATP-bd"/>
</dbReference>
<dbReference type="RefSeq" id="WP_016265268.1">
    <property type="nucleotide sequence ID" value="NZ_CAKMCP010000002.1"/>
</dbReference>
<keyword evidence="9" id="KW-0067">ATP-binding</keyword>
<evidence type="ECO:0000256" key="10">
    <source>
        <dbReference type="ARBA" id="ARBA00022842"/>
    </source>
</evidence>
<feature type="domain" description="Pyruvate phosphate dikinase AMP/ATP-binding" evidence="16">
    <location>
        <begin position="61"/>
        <end position="299"/>
    </location>
</feature>
<dbReference type="NCBIfam" id="TIGR01828">
    <property type="entry name" value="pyru_phos_dikin"/>
    <property type="match status" value="1"/>
</dbReference>
<reference evidence="18 19" key="1">
    <citation type="submission" date="2018-02" db="EMBL/GenBank/DDBJ databases">
        <authorList>
            <person name="Rodrigo-Torres L."/>
            <person name="Arahal R. D."/>
            <person name="Lucena T."/>
        </authorList>
    </citation>
    <scope>NUCLEOTIDE SEQUENCE [LARGE SCALE GENOMIC DNA]</scope>
    <source>
        <strain evidence="18 19">CECT 9267</strain>
    </source>
</reference>
<keyword evidence="10 14" id="KW-0460">Magnesium</keyword>
<dbReference type="EC" id="2.7.9.1" evidence="3"/>
<proteinExistence type="inferred from homology"/>
<dbReference type="GO" id="GO:0005524">
    <property type="term" value="F:ATP binding"/>
    <property type="evidence" value="ECO:0007669"/>
    <property type="project" value="UniProtKB-KW"/>
</dbReference>
<feature type="binding site" evidence="13">
    <location>
        <position position="615"/>
    </location>
    <ligand>
        <name>substrate</name>
    </ligand>
</feature>
<evidence type="ECO:0000256" key="13">
    <source>
        <dbReference type="PIRSR" id="PIRSR000853-2"/>
    </source>
</evidence>
<dbReference type="InterPro" id="IPR008279">
    <property type="entry name" value="PEP-util_enz_mobile_dom"/>
</dbReference>
<evidence type="ECO:0000256" key="2">
    <source>
        <dbReference type="ARBA" id="ARBA00007837"/>
    </source>
</evidence>
<dbReference type="InterPro" id="IPR036637">
    <property type="entry name" value="Phosphohistidine_dom_sf"/>
</dbReference>
<accession>A0A223K2T9</accession>
<dbReference type="GO" id="GO:0046872">
    <property type="term" value="F:metal ion binding"/>
    <property type="evidence" value="ECO:0007669"/>
    <property type="project" value="UniProtKB-KW"/>
</dbReference>
<keyword evidence="5 18" id="KW-0808">Transferase</keyword>
<evidence type="ECO:0000259" key="15">
    <source>
        <dbReference type="Pfam" id="PF00391"/>
    </source>
</evidence>
<dbReference type="InterPro" id="IPR018274">
    <property type="entry name" value="PEP_util_AS"/>
</dbReference>
<evidence type="ECO:0000256" key="3">
    <source>
        <dbReference type="ARBA" id="ARBA00011994"/>
    </source>
</evidence>
<dbReference type="InterPro" id="IPR013815">
    <property type="entry name" value="ATP_grasp_subdomain_1"/>
</dbReference>
<feature type="active site" description="Proton donor" evidence="12">
    <location>
        <position position="829"/>
    </location>
</feature>
<dbReference type="GO" id="GO:0016301">
    <property type="term" value="F:kinase activity"/>
    <property type="evidence" value="ECO:0007669"/>
    <property type="project" value="UniProtKB-KW"/>
</dbReference>
<dbReference type="InterPro" id="IPR000121">
    <property type="entry name" value="PEP_util_C"/>
</dbReference>
<keyword evidence="7" id="KW-0547">Nucleotide-binding</keyword>
<dbReference type="Gene3D" id="1.20.80.30">
    <property type="match status" value="1"/>
</dbReference>
<evidence type="ECO:0000256" key="6">
    <source>
        <dbReference type="ARBA" id="ARBA00022723"/>
    </source>
</evidence>
<dbReference type="GeneID" id="57133998"/>
<comment type="caution">
    <text evidence="18">The sequence shown here is derived from an EMBL/GenBank/DDBJ whole genome shotgun (WGS) entry which is preliminary data.</text>
</comment>
<keyword evidence="18" id="KW-0670">Pyruvate</keyword>
<sequence>MNCIYAFAEDQTLTNQELGGKGANLAEMTRLGLPVPAGFTITTAACRQYLASAKQEAGFLEDELMKAIHILEEKTQRQLGNAEQPLLVSVRSGAPISMPGMMDTILNLGLNDQTVIGLAEMTNDPWFAYDCYRRLIQMFGDVVYGIDKPIFEAALTALKNKRQVQKDTDLTLVDLKQLIETYKGLYVAAGQYQFPQSVDQQLRLAIEAVFKSWQNPRAQTYRRLNQIDGAMGTAVNVQQMVFGNYQGQSGTGVAFTRNPATGEPGLFGEYLLNAQGEDVVAGIRTPEPIATLKAQLPVIYEQFKMIANQLEAHYRDMQDMEFTIEAGQLYVLQTRVGKRTAPAAFRIAVDLVDEGVIDRPTAISRLKPTMIDGLLHPLFETSAVQQATQLLTGLPASPGAATGAIYFDAQKAQQAHEAGEKVILVRQETSPEDIDGMVISEAIVTSRGGMTSHAAVVARGMGCCCVVGCQQLQVDYEQREAHFAGRVLKEGAIISVDGHTGHLYLGALPQQTGVHETTLTTVLSWCDEIAPFAVWANAETPQEVAAAFEFGAQGLGLVRTEHMFFGPERIFKMRQMILATELADRQVALAALKSLQITDFKQIFSLAEERPCTIRLLDPPLHEFLPQNEAEQAELATALGISLAEIKRRIADKAEINPMLGHRGSRLAVTYPEIYQMQVLAIAESALAVQTTHHHAVAPKIMLPLIGTATEMAYLKQLLQQTINDYLVENQQQLTYQIGTMIEIPRACLVADQIAATADFFSFGTNDLTQMTYGFSRDDIGHFMPDYQQQGLMPAEPFQTLDQDGVGALMQLAVQKGRQTKPDLSIGVCGEVGGDPAAMPFYRDLGIDYVSCSPYRVPSARLAAAQSQLTLVD</sequence>
<evidence type="ECO:0000256" key="7">
    <source>
        <dbReference type="ARBA" id="ARBA00022741"/>
    </source>
</evidence>
<dbReference type="Gene3D" id="1.10.189.10">
    <property type="entry name" value="Pyruvate Phosphate Dikinase, domain 2"/>
    <property type="match status" value="1"/>
</dbReference>
<dbReference type="PIRSF" id="PIRSF000853">
    <property type="entry name" value="PPDK"/>
    <property type="match status" value="1"/>
</dbReference>
<protein>
    <recommendedName>
        <fullName evidence="4">Pyruvate, phosphate dikinase</fullName>
        <ecNumber evidence="3">2.7.9.1</ecNumber>
    </recommendedName>
    <alternativeName>
        <fullName evidence="11">Pyruvate, orthophosphate dikinase</fullName>
    </alternativeName>
</protein>
<dbReference type="PANTHER" id="PTHR22931:SF9">
    <property type="entry name" value="PYRUVATE, PHOSPHATE DIKINASE 1, CHLOROPLASTIC"/>
    <property type="match status" value="1"/>
</dbReference>
<evidence type="ECO:0000256" key="8">
    <source>
        <dbReference type="ARBA" id="ARBA00022777"/>
    </source>
</evidence>
<evidence type="ECO:0000256" key="11">
    <source>
        <dbReference type="ARBA" id="ARBA00032883"/>
    </source>
</evidence>
<feature type="binding site" evidence="13">
    <location>
        <position position="767"/>
    </location>
    <ligand>
        <name>substrate</name>
    </ligand>
</feature>
<evidence type="ECO:0000256" key="5">
    <source>
        <dbReference type="ARBA" id="ARBA00022679"/>
    </source>
</evidence>
<dbReference type="SUPFAM" id="SSF52009">
    <property type="entry name" value="Phosphohistidine domain"/>
    <property type="match status" value="1"/>
</dbReference>
<feature type="binding site" evidence="13">
    <location>
        <position position="765"/>
    </location>
    <ligand>
        <name>substrate</name>
    </ligand>
</feature>
<feature type="binding site" evidence="13">
    <location>
        <position position="559"/>
    </location>
    <ligand>
        <name>substrate</name>
    </ligand>
</feature>
<evidence type="ECO:0000256" key="1">
    <source>
        <dbReference type="ARBA" id="ARBA00001946"/>
    </source>
</evidence>
<comment type="similarity">
    <text evidence="2">Belongs to the PEP-utilizing enzyme family.</text>
</comment>
<dbReference type="InterPro" id="IPR023151">
    <property type="entry name" value="PEP_util_CS"/>
</dbReference>
<dbReference type="InterPro" id="IPR040442">
    <property type="entry name" value="Pyrv_kinase-like_dom_sf"/>
</dbReference>
<dbReference type="PROSITE" id="PS00742">
    <property type="entry name" value="PEP_ENZYMES_2"/>
    <property type="match status" value="1"/>
</dbReference>
<evidence type="ECO:0000259" key="16">
    <source>
        <dbReference type="Pfam" id="PF01326"/>
    </source>
</evidence>
<dbReference type="PANTHER" id="PTHR22931">
    <property type="entry name" value="PHOSPHOENOLPYRUVATE DIKINASE-RELATED"/>
    <property type="match status" value="1"/>
</dbReference>
<dbReference type="PROSITE" id="PS00370">
    <property type="entry name" value="PEP_ENZYMES_PHOS_SITE"/>
    <property type="match status" value="1"/>
</dbReference>
<dbReference type="Pfam" id="PF01326">
    <property type="entry name" value="PPDK_N"/>
    <property type="match status" value="3"/>
</dbReference>
<feature type="domain" description="Pyruvate phosphate dikinase AMP/ATP-binding" evidence="16">
    <location>
        <begin position="17"/>
        <end position="53"/>
    </location>
</feature>
<comment type="cofactor">
    <cofactor evidence="1 14">
        <name>Mg(2+)</name>
        <dbReference type="ChEBI" id="CHEBI:18420"/>
    </cofactor>
</comment>
<dbReference type="SUPFAM" id="SSF51621">
    <property type="entry name" value="Phosphoenolpyruvate/pyruvate domain"/>
    <property type="match status" value="1"/>
</dbReference>
<feature type="binding site" evidence="14">
    <location>
        <position position="767"/>
    </location>
    <ligand>
        <name>Mg(2+)</name>
        <dbReference type="ChEBI" id="CHEBI:18420"/>
    </ligand>
</feature>
<dbReference type="EMBL" id="OKRC01000002">
    <property type="protein sequence ID" value="SPE19905.1"/>
    <property type="molecule type" value="Genomic_DNA"/>
</dbReference>
<evidence type="ECO:0000256" key="9">
    <source>
        <dbReference type="ARBA" id="ARBA00022840"/>
    </source>
</evidence>
<dbReference type="Gene3D" id="3.30.470.20">
    <property type="entry name" value="ATP-grasp fold, B domain"/>
    <property type="match status" value="1"/>
</dbReference>
<dbReference type="Pfam" id="PF02896">
    <property type="entry name" value="PEP-utilizers_C"/>
    <property type="match status" value="1"/>
</dbReference>
<name>A0A223K2T9_LATSK</name>
<dbReference type="NCBIfam" id="NF004531">
    <property type="entry name" value="PRK05878.1"/>
    <property type="match status" value="1"/>
</dbReference>
<dbReference type="Pfam" id="PF00391">
    <property type="entry name" value="PEP-utilizers"/>
    <property type="match status" value="1"/>
</dbReference>
<evidence type="ECO:0000259" key="17">
    <source>
        <dbReference type="Pfam" id="PF02896"/>
    </source>
</evidence>
<feature type="domain" description="Pyruvate phosphate dikinase AMP/ATP-binding" evidence="16">
    <location>
        <begin position="302"/>
        <end position="342"/>
    </location>
</feature>
<dbReference type="Gene3D" id="3.50.30.10">
    <property type="entry name" value="Phosphohistidine domain"/>
    <property type="match status" value="1"/>
</dbReference>
<feature type="domain" description="PEP-utilising enzyme mobile" evidence="15">
    <location>
        <begin position="420"/>
        <end position="501"/>
    </location>
</feature>
<feature type="active site" description="Tele-phosphohistidine intermediate" evidence="12">
    <location>
        <position position="453"/>
    </location>
</feature>
<gene>
    <name evidence="18" type="primary">ppdK</name>
    <name evidence="18" type="ORF">LAS9267_00727</name>
</gene>
<dbReference type="SUPFAM" id="SSF56059">
    <property type="entry name" value="Glutathione synthetase ATP-binding domain-like"/>
    <property type="match status" value="1"/>
</dbReference>
<evidence type="ECO:0000313" key="19">
    <source>
        <dbReference type="Proteomes" id="UP000239650"/>
    </source>
</evidence>
<dbReference type="GO" id="GO:0050242">
    <property type="term" value="F:pyruvate, phosphate dikinase activity"/>
    <property type="evidence" value="ECO:0007669"/>
    <property type="project" value="UniProtKB-EC"/>
</dbReference>
<evidence type="ECO:0000313" key="18">
    <source>
        <dbReference type="EMBL" id="SPE19905.1"/>
    </source>
</evidence>
<evidence type="ECO:0000256" key="14">
    <source>
        <dbReference type="PIRSR" id="PIRSR000853-3"/>
    </source>
</evidence>
<dbReference type="InterPro" id="IPR015813">
    <property type="entry name" value="Pyrv/PenolPyrv_kinase-like_dom"/>
</dbReference>
<organism evidence="18 19">
    <name type="scientific">Latilactobacillus sakei</name>
    <name type="common">Lactobacillus sakei</name>
    <dbReference type="NCBI Taxonomy" id="1599"/>
    <lineage>
        <taxon>Bacteria</taxon>
        <taxon>Bacillati</taxon>
        <taxon>Bacillota</taxon>
        <taxon>Bacilli</taxon>
        <taxon>Lactobacillales</taxon>
        <taxon>Lactobacillaceae</taxon>
        <taxon>Latilactobacillus</taxon>
    </lineage>
</organism>
<dbReference type="Gene3D" id="3.30.1490.20">
    <property type="entry name" value="ATP-grasp fold, A domain"/>
    <property type="match status" value="1"/>
</dbReference>
<feature type="binding site" evidence="13">
    <location>
        <position position="766"/>
    </location>
    <ligand>
        <name>substrate</name>
    </ligand>
</feature>
<feature type="domain" description="PEP-utilising enzyme C-terminal" evidence="17">
    <location>
        <begin position="518"/>
        <end position="868"/>
    </location>
</feature>
<feature type="binding site" evidence="14">
    <location>
        <position position="743"/>
    </location>
    <ligand>
        <name>Mg(2+)</name>
        <dbReference type="ChEBI" id="CHEBI:18420"/>
    </ligand>
</feature>
<dbReference type="AlphaFoldDB" id="A0A223K2T9"/>
<keyword evidence="8" id="KW-0418">Kinase</keyword>